<dbReference type="WBParaSite" id="EVEC_0000310401-mRNA-1">
    <property type="protein sequence ID" value="EVEC_0000310401-mRNA-1"/>
    <property type="gene ID" value="EVEC_0000310401"/>
</dbReference>
<accession>A0A0N4UZP2</accession>
<protein>
    <submittedName>
        <fullName evidence="4">ShKT domain-containing protein</fullName>
    </submittedName>
</protein>
<reference evidence="2 3" key="2">
    <citation type="submission" date="2018-10" db="EMBL/GenBank/DDBJ databases">
        <authorList>
            <consortium name="Pathogen Informatics"/>
        </authorList>
    </citation>
    <scope>NUCLEOTIDE SEQUENCE [LARGE SCALE GENOMIC DNA]</scope>
</reference>
<evidence type="ECO:0000313" key="2">
    <source>
        <dbReference type="EMBL" id="VDD87669.1"/>
    </source>
</evidence>
<reference evidence="4" key="1">
    <citation type="submission" date="2017-02" db="UniProtKB">
        <authorList>
            <consortium name="WormBaseParasite"/>
        </authorList>
    </citation>
    <scope>IDENTIFICATION</scope>
</reference>
<evidence type="ECO:0000313" key="4">
    <source>
        <dbReference type="WBParaSite" id="EVEC_0000310401-mRNA-1"/>
    </source>
</evidence>
<evidence type="ECO:0000256" key="1">
    <source>
        <dbReference type="SAM" id="Phobius"/>
    </source>
</evidence>
<sequence length="185" mass="21419">MVISLTLVILIIILPTGLFLLRFFNSDRKKGPVENQTPCCIDRLSAISCQRLQLFNPSLFLYNCVHNADFAFVQCCSSCQISENLLTNPLSATCYDRRGEEWCKKLLLRYNYYKKLSCKSMPFSFRVCRKSCGYCSTPNRKASVIYNFNAAMDRRRCSNLNQAFAIELKLTELHLLQKEGEHDWN</sequence>
<dbReference type="EMBL" id="UXUI01007453">
    <property type="protein sequence ID" value="VDD87669.1"/>
    <property type="molecule type" value="Genomic_DNA"/>
</dbReference>
<keyword evidence="1" id="KW-1133">Transmembrane helix</keyword>
<dbReference type="OrthoDB" id="5784293at2759"/>
<dbReference type="PANTHER" id="PTHR35017">
    <property type="entry name" value="PROTEIN CBG16223-RELATED"/>
    <property type="match status" value="1"/>
</dbReference>
<feature type="transmembrane region" description="Helical" evidence="1">
    <location>
        <begin position="6"/>
        <end position="24"/>
    </location>
</feature>
<dbReference type="Proteomes" id="UP000274131">
    <property type="component" value="Unassembled WGS sequence"/>
</dbReference>
<dbReference type="AlphaFoldDB" id="A0A0N4UZP2"/>
<proteinExistence type="predicted"/>
<keyword evidence="1" id="KW-0812">Transmembrane</keyword>
<keyword evidence="3" id="KW-1185">Reference proteome</keyword>
<keyword evidence="1" id="KW-0472">Membrane</keyword>
<name>A0A0N4UZP2_ENTVE</name>
<dbReference type="PANTHER" id="PTHR35017:SF5">
    <property type="entry name" value="SHKT DOMAIN-CONTAINING PROTEIN"/>
    <property type="match status" value="1"/>
</dbReference>
<organism evidence="4">
    <name type="scientific">Enterobius vermicularis</name>
    <name type="common">Human pinworm</name>
    <dbReference type="NCBI Taxonomy" id="51028"/>
    <lineage>
        <taxon>Eukaryota</taxon>
        <taxon>Metazoa</taxon>
        <taxon>Ecdysozoa</taxon>
        <taxon>Nematoda</taxon>
        <taxon>Chromadorea</taxon>
        <taxon>Rhabditida</taxon>
        <taxon>Spirurina</taxon>
        <taxon>Oxyuridomorpha</taxon>
        <taxon>Oxyuroidea</taxon>
        <taxon>Oxyuridae</taxon>
        <taxon>Enterobius</taxon>
    </lineage>
</organism>
<gene>
    <name evidence="2" type="ORF">EVEC_LOCUS2812</name>
</gene>
<evidence type="ECO:0000313" key="3">
    <source>
        <dbReference type="Proteomes" id="UP000274131"/>
    </source>
</evidence>